<dbReference type="PANTHER" id="PTHR43844:SF2">
    <property type="entry name" value="SYNTHASE, VITAMIN-B12 INDEPENDENT, PUTATIVE (AFU_ORTHOLOGUE AFUA_3G12060)-RELATED"/>
    <property type="match status" value="1"/>
</dbReference>
<dbReference type="AlphaFoldDB" id="A0A7J9SN69"/>
<dbReference type="GO" id="GO:0008270">
    <property type="term" value="F:zinc ion binding"/>
    <property type="evidence" value="ECO:0007669"/>
    <property type="project" value="InterPro"/>
</dbReference>
<feature type="domain" description="Cobalamin-independent methionine synthase MetE C-terminal/archaeal" evidence="1">
    <location>
        <begin position="166"/>
        <end position="347"/>
    </location>
</feature>
<dbReference type="CDD" id="cd03311">
    <property type="entry name" value="CIMS_C_terminal_like"/>
    <property type="match status" value="1"/>
</dbReference>
<proteinExistence type="predicted"/>
<dbReference type="Gene3D" id="3.20.20.210">
    <property type="match status" value="1"/>
</dbReference>
<dbReference type="Proteomes" id="UP000546257">
    <property type="component" value="Unassembled WGS sequence"/>
</dbReference>
<protein>
    <submittedName>
        <fullName evidence="2">Cobalamin-independent methionine synthase II family protein</fullName>
    </submittedName>
</protein>
<dbReference type="GO" id="GO:0009086">
    <property type="term" value="P:methionine biosynthetic process"/>
    <property type="evidence" value="ECO:0007669"/>
    <property type="project" value="InterPro"/>
</dbReference>
<name>A0A7J9SN69_9EURY</name>
<keyword evidence="3" id="KW-1185">Reference proteome</keyword>
<comment type="caution">
    <text evidence="2">The sequence shown here is derived from an EMBL/GenBank/DDBJ whole genome shotgun (WGS) entry which is preliminary data.</text>
</comment>
<dbReference type="PANTHER" id="PTHR43844">
    <property type="entry name" value="METHIONINE SYNTHASE"/>
    <property type="match status" value="1"/>
</dbReference>
<feature type="domain" description="Cobalamin-independent methionine synthase MetE C-terminal/archaeal" evidence="1">
    <location>
        <begin position="7"/>
        <end position="66"/>
    </location>
</feature>
<reference evidence="2 3" key="1">
    <citation type="submission" date="2020-08" db="EMBL/GenBank/DDBJ databases">
        <authorList>
            <person name="Seo M.-J."/>
        </authorList>
    </citation>
    <scope>NUCLEOTIDE SEQUENCE [LARGE SCALE GENOMIC DNA]</scope>
    <source>
        <strain evidence="2 3">MBLA0160</strain>
    </source>
</reference>
<dbReference type="Pfam" id="PF01717">
    <property type="entry name" value="Meth_synt_2"/>
    <property type="match status" value="2"/>
</dbReference>
<sequence length="378" mass="41416">MTAPRIRTTHVGSLPRSERLRGLLTDPEGREESAFEDAVAESVREVVRRQAEAGIDVANDGEQSRIAYSVDVTNRLSGFGEGTVERAWPADLDDYPEYARELLGDTENIGGPVATGPIEYVGEDALRRDLARFDDATATEGVDFPARFHTAPSPGAVLRFTETEYHDSPEAYVFDLAEALETEYELIAETGAILQIDAPDLLAGFTLTYKDDSVDEFRERVETHVEALNRAVSGIPDEQIRLHGCWGNYQGPHHCDVALEDVLPQFYEADVGGLVVEGANPRHQHEFRTFAEFPLPDGWRLIPGVIDVKTNVVEHPEVVADRIERFADAVGDPGRIVAGADCGFETVVEGANAVHPDIAWKKLEALVAGAELASERLA</sequence>
<dbReference type="EMBL" id="JACKXD010000006">
    <property type="protein sequence ID" value="MBB6647649.1"/>
    <property type="molecule type" value="Genomic_DNA"/>
</dbReference>
<dbReference type="RefSeq" id="WP_185194019.1">
    <property type="nucleotide sequence ID" value="NZ_JACKXD010000006.1"/>
</dbReference>
<dbReference type="InterPro" id="IPR002629">
    <property type="entry name" value="Met_Synth_C/arc"/>
</dbReference>
<dbReference type="InterPro" id="IPR038071">
    <property type="entry name" value="UROD/MetE-like_sf"/>
</dbReference>
<evidence type="ECO:0000313" key="2">
    <source>
        <dbReference type="EMBL" id="MBB6647649.1"/>
    </source>
</evidence>
<accession>A0A7J9SN69</accession>
<evidence type="ECO:0000313" key="3">
    <source>
        <dbReference type="Proteomes" id="UP000546257"/>
    </source>
</evidence>
<dbReference type="GO" id="GO:0003871">
    <property type="term" value="F:5-methyltetrahydropteroyltriglutamate-homocysteine S-methyltransferase activity"/>
    <property type="evidence" value="ECO:0007669"/>
    <property type="project" value="InterPro"/>
</dbReference>
<dbReference type="SUPFAM" id="SSF51726">
    <property type="entry name" value="UROD/MetE-like"/>
    <property type="match status" value="1"/>
</dbReference>
<organism evidence="2 3">
    <name type="scientific">Halobellus ruber</name>
    <dbReference type="NCBI Taxonomy" id="2761102"/>
    <lineage>
        <taxon>Archaea</taxon>
        <taxon>Methanobacteriati</taxon>
        <taxon>Methanobacteriota</taxon>
        <taxon>Stenosarchaea group</taxon>
        <taxon>Halobacteria</taxon>
        <taxon>Halobacteriales</taxon>
        <taxon>Haloferacaceae</taxon>
        <taxon>Halobellus</taxon>
    </lineage>
</organism>
<evidence type="ECO:0000259" key="1">
    <source>
        <dbReference type="Pfam" id="PF01717"/>
    </source>
</evidence>
<gene>
    <name evidence="2" type="ORF">H5V44_15395</name>
</gene>